<dbReference type="HOGENOM" id="CLU_279912_0_0_1"/>
<feature type="domain" description="Retinoblastoma-associated protein A-box" evidence="3">
    <location>
        <begin position="601"/>
        <end position="773"/>
    </location>
</feature>
<dbReference type="GO" id="GO:0006357">
    <property type="term" value="P:regulation of transcription by RNA polymerase II"/>
    <property type="evidence" value="ECO:0007669"/>
    <property type="project" value="InterPro"/>
</dbReference>
<organism evidence="4 5">
    <name type="scientific">Batrachochytrium dendrobatidis (strain JAM81 / FGSC 10211)</name>
    <name type="common">Frog chytrid fungus</name>
    <dbReference type="NCBI Taxonomy" id="684364"/>
    <lineage>
        <taxon>Eukaryota</taxon>
        <taxon>Fungi</taxon>
        <taxon>Fungi incertae sedis</taxon>
        <taxon>Chytridiomycota</taxon>
        <taxon>Chytridiomycota incertae sedis</taxon>
        <taxon>Chytridiomycetes</taxon>
        <taxon>Rhizophydiales</taxon>
        <taxon>Rhizophydiales incertae sedis</taxon>
        <taxon>Batrachochytrium</taxon>
    </lineage>
</organism>
<feature type="region of interest" description="Disordered" evidence="1">
    <location>
        <begin position="1015"/>
        <end position="1040"/>
    </location>
</feature>
<dbReference type="GO" id="GO:2000134">
    <property type="term" value="P:negative regulation of G1/S transition of mitotic cell cycle"/>
    <property type="evidence" value="ECO:0000318"/>
    <property type="project" value="GO_Central"/>
</dbReference>
<dbReference type="GO" id="GO:0005667">
    <property type="term" value="C:transcription regulator complex"/>
    <property type="evidence" value="ECO:0000318"/>
    <property type="project" value="GO_Central"/>
</dbReference>
<dbReference type="Proteomes" id="UP000007241">
    <property type="component" value="Unassembled WGS sequence"/>
</dbReference>
<evidence type="ECO:0000256" key="1">
    <source>
        <dbReference type="SAM" id="MobiDB-lite"/>
    </source>
</evidence>
<dbReference type="InParanoid" id="F4P9G5"/>
<dbReference type="Pfam" id="PF01858">
    <property type="entry name" value="RB_A"/>
    <property type="match status" value="1"/>
</dbReference>
<protein>
    <recommendedName>
        <fullName evidence="6">Retinoblastoma-associated protein A-box domain-containing protein</fullName>
    </recommendedName>
</protein>
<dbReference type="InterPro" id="IPR013763">
    <property type="entry name" value="Cyclin-like_dom"/>
</dbReference>
<dbReference type="InterPro" id="IPR002719">
    <property type="entry name" value="RB_B"/>
</dbReference>
<sequence length="1124" mass="126210">MKRKRSDLDVMDISPATSPTPDSSDIDMMVEKQSIETTDLCSNRPQLPLRIRQGFRLVGNSASSLSSSLNTISNDQSLKQSSALNTHVSIFNVSTSLDSATSSFKIPSSCISMSNSKRLKSEQSLVKAKSLEPCLESSSLLQRSSGFMIASIGSDASDATNTSNLAEIQRPPLQTISIPTDTTMENTEFNNHVSNHVKLPPSQIAAVRLVALELDLDSETLAQTGRILETRYQSLQSTSINKAHKDIIWSVLAVWIADKCISNKHSFTLSRMVRVIGKHLPYTSGQEFVVNGGLGKLIEELSDLITSFPPHLINRDVHLQLKRCVFATMDTHNRTLIIFKMLDKVLDYILCRSSNQTIMSHIRFMRRFAWTLFLYIRDVMYPEGVLEQADKALCVLFSLFFASQIPFNLCKPFDEIMSSMGHASLEHTGMTLFDGFRIFSTALIANFQVLEDQVNLLIVNFTHALETCTRNGCLKSDTTYSKKDTFPWCIYVRAFQIERGLLLSNLEDATRLVDSMFVRNRYEIDPMLYLHSQDIVKTTPMRFDRTPRSTTKGLCAGARSLKSAFSASSGLNNIMAGTPLTAKTVLQSVRRRVLAPCIEISSVTHRLNEFVSNYPECPYDCLSRLPALENASASVIQRAKASLETFQSRVPNFDHAWLLGARLYAALASDIAKKGCSRPYESQARLASDSQFHRAMMAVAYEMVRETFNISTKTQNILDGLDIHVVDLALGIDLVVKTHVWIPDSLVKRLKQIEERLLETDIWSSTEFRNWFIYSTGTSTFSKASNIASPCRASTSPPILSELCMLYSDIMPDDVVHDLFKGMPQSMSFQYIQIQLKPFQVIFGKILKLAYTRFVQLTKAMRLQTHIVNMAWRLFDALICNETHLQLLLNRHLDTIMITCIFTYCRFENTPVTFRELLESYNLQPQFMDSVFTQVYMEGEERGCDIVKFYNKVFVPCIKSLLPVLTPLRNEAVINESIPGRDAVKRETTPANSAIDANSIALLCQQTAIERLAQQQQEQQSLQSSPLRHEQSMSHGGLYKPMRRSHMSNLSSFSPKNCSSVASPSKSTLMTPMTKKLVSLGESPFRPSSPTGIPASASRRLALSKIRSQSLPYSVYTALSPRPT</sequence>
<dbReference type="RefSeq" id="XP_006681304.1">
    <property type="nucleotide sequence ID" value="XM_006681241.1"/>
</dbReference>
<feature type="region of interest" description="Disordered" evidence="1">
    <location>
        <begin position="1"/>
        <end position="24"/>
    </location>
</feature>
<gene>
    <name evidence="4" type="ORF">BATDEDRAFT_90881</name>
</gene>
<dbReference type="InterPro" id="IPR036915">
    <property type="entry name" value="Cyclin-like_sf"/>
</dbReference>
<evidence type="ECO:0008006" key="6">
    <source>
        <dbReference type="Google" id="ProtNLM"/>
    </source>
</evidence>
<evidence type="ECO:0000313" key="4">
    <source>
        <dbReference type="EMBL" id="EGF78400.1"/>
    </source>
</evidence>
<dbReference type="GeneID" id="18244050"/>
<dbReference type="InterPro" id="IPR028309">
    <property type="entry name" value="RB_fam"/>
</dbReference>
<feature type="compositionally biased region" description="Low complexity" evidence="1">
    <location>
        <begin position="12"/>
        <end position="24"/>
    </location>
</feature>
<dbReference type="Gene3D" id="1.10.472.10">
    <property type="entry name" value="Cyclin-like"/>
    <property type="match status" value="2"/>
</dbReference>
<dbReference type="STRING" id="684364.F4P9G5"/>
<feature type="compositionally biased region" description="Low complexity" evidence="1">
    <location>
        <begin position="1015"/>
        <end position="1025"/>
    </location>
</feature>
<name>F4P9G5_BATDJ</name>
<dbReference type="GO" id="GO:0000785">
    <property type="term" value="C:chromatin"/>
    <property type="evidence" value="ECO:0000318"/>
    <property type="project" value="GO_Central"/>
</dbReference>
<dbReference type="AlphaFoldDB" id="F4P9G5"/>
<reference evidence="4 5" key="1">
    <citation type="submission" date="2009-12" db="EMBL/GenBank/DDBJ databases">
        <title>The draft genome of Batrachochytrium dendrobatidis.</title>
        <authorList>
            <consortium name="US DOE Joint Genome Institute (JGI-PGF)"/>
            <person name="Kuo A."/>
            <person name="Salamov A."/>
            <person name="Schmutz J."/>
            <person name="Lucas S."/>
            <person name="Pitluck S."/>
            <person name="Rosenblum E."/>
            <person name="Stajich J."/>
            <person name="Eisen M."/>
            <person name="Grigoriev I.V."/>
        </authorList>
    </citation>
    <scope>NUCLEOTIDE SEQUENCE [LARGE SCALE GENOMIC DNA]</scope>
    <source>
        <strain evidence="5">JAM81 / FGSC 10211</strain>
    </source>
</reference>
<dbReference type="InterPro" id="IPR002720">
    <property type="entry name" value="RB_A"/>
</dbReference>
<dbReference type="GO" id="GO:0000977">
    <property type="term" value="F:RNA polymerase II transcription regulatory region sequence-specific DNA binding"/>
    <property type="evidence" value="ECO:0000318"/>
    <property type="project" value="GO_Central"/>
</dbReference>
<accession>F4P9G5</accession>
<dbReference type="PANTHER" id="PTHR13742:SF17">
    <property type="entry name" value="RE32990P-RELATED"/>
    <property type="match status" value="1"/>
</dbReference>
<evidence type="ECO:0000259" key="2">
    <source>
        <dbReference type="SMART" id="SM00385"/>
    </source>
</evidence>
<dbReference type="PANTHER" id="PTHR13742">
    <property type="entry name" value="RETINOBLASTOMA-ASSOCIATED PROTEIN RB -RELATED"/>
    <property type="match status" value="1"/>
</dbReference>
<dbReference type="Pfam" id="PF01857">
    <property type="entry name" value="RB_B"/>
    <property type="match status" value="1"/>
</dbReference>
<feature type="domain" description="Cyclin-like" evidence="2">
    <location>
        <begin position="852"/>
        <end position="963"/>
    </location>
</feature>
<dbReference type="GO" id="GO:0005634">
    <property type="term" value="C:nucleus"/>
    <property type="evidence" value="ECO:0007669"/>
    <property type="project" value="InterPro"/>
</dbReference>
<dbReference type="EMBL" id="GL882889">
    <property type="protein sequence ID" value="EGF78400.1"/>
    <property type="molecule type" value="Genomic_DNA"/>
</dbReference>
<dbReference type="OrthoDB" id="2139771at2759"/>
<dbReference type="SMART" id="SM01368">
    <property type="entry name" value="RB_A"/>
    <property type="match status" value="1"/>
</dbReference>
<proteinExistence type="predicted"/>
<dbReference type="CDD" id="cd20548">
    <property type="entry name" value="CYCLIN_RB-like"/>
    <property type="match status" value="1"/>
</dbReference>
<dbReference type="GO" id="GO:0030154">
    <property type="term" value="P:cell differentiation"/>
    <property type="evidence" value="ECO:0000318"/>
    <property type="project" value="GO_Central"/>
</dbReference>
<keyword evidence="5" id="KW-1185">Reference proteome</keyword>
<evidence type="ECO:0000259" key="3">
    <source>
        <dbReference type="SMART" id="SM01368"/>
    </source>
</evidence>
<dbReference type="SUPFAM" id="SSF47954">
    <property type="entry name" value="Cyclin-like"/>
    <property type="match status" value="2"/>
</dbReference>
<evidence type="ECO:0000313" key="5">
    <source>
        <dbReference type="Proteomes" id="UP000007241"/>
    </source>
</evidence>
<dbReference type="SMART" id="SM00385">
    <property type="entry name" value="CYCLIN"/>
    <property type="match status" value="1"/>
</dbReference>
<dbReference type="FunFam" id="1.10.472.10:FF:000389">
    <property type="entry name" value="Uncharacterized protein"/>
    <property type="match status" value="1"/>
</dbReference>